<proteinExistence type="predicted"/>
<accession>A0A1H0GC53</accession>
<dbReference type="STRING" id="206665.SAMN04488516_11740"/>
<organism evidence="1 2">
    <name type="scientific">Desulfonauticus submarinus</name>
    <dbReference type="NCBI Taxonomy" id="206665"/>
    <lineage>
        <taxon>Bacteria</taxon>
        <taxon>Pseudomonadati</taxon>
        <taxon>Thermodesulfobacteriota</taxon>
        <taxon>Desulfovibrionia</taxon>
        <taxon>Desulfovibrionales</taxon>
        <taxon>Desulfonauticaceae</taxon>
        <taxon>Desulfonauticus</taxon>
    </lineage>
</organism>
<evidence type="ECO:0000313" key="1">
    <source>
        <dbReference type="EMBL" id="SDO04443.1"/>
    </source>
</evidence>
<name>A0A1H0GC53_9BACT</name>
<keyword evidence="2" id="KW-1185">Reference proteome</keyword>
<dbReference type="AlphaFoldDB" id="A0A1H0GC53"/>
<dbReference type="Proteomes" id="UP000199602">
    <property type="component" value="Unassembled WGS sequence"/>
</dbReference>
<gene>
    <name evidence="1" type="ORF">SAMN04488516_11740</name>
</gene>
<dbReference type="EMBL" id="FNIN01000017">
    <property type="protein sequence ID" value="SDO04443.1"/>
    <property type="molecule type" value="Genomic_DNA"/>
</dbReference>
<dbReference type="OrthoDB" id="9808608at2"/>
<sequence length="122" mass="14273">MIKLGKLILPPDLIMKEDICPIIANKEIAVDGTEVIFLQQNYNKKIDLIATKESGWIDSFQKKQLEQLAKKVEQYELIFYQKKMMVRFRYEDPPCLDLEPITPIVDAPQLEKYFGIIKLKEV</sequence>
<reference evidence="1 2" key="1">
    <citation type="submission" date="2016-10" db="EMBL/GenBank/DDBJ databases">
        <authorList>
            <person name="de Groot N.N."/>
        </authorList>
    </citation>
    <scope>NUCLEOTIDE SEQUENCE [LARGE SCALE GENOMIC DNA]</scope>
    <source>
        <strain evidence="1 2">DSM 15269</strain>
    </source>
</reference>
<protein>
    <submittedName>
        <fullName evidence="1">Uncharacterized protein</fullName>
    </submittedName>
</protein>
<evidence type="ECO:0000313" key="2">
    <source>
        <dbReference type="Proteomes" id="UP000199602"/>
    </source>
</evidence>
<dbReference type="RefSeq" id="WP_092066590.1">
    <property type="nucleotide sequence ID" value="NZ_FNIN01000017.1"/>
</dbReference>